<organism evidence="4 5">
    <name type="scientific">Candidatus Marsarchaeota G2 archaeon ECH_B_SAG-M15</name>
    <dbReference type="NCBI Taxonomy" id="1978162"/>
    <lineage>
        <taxon>Archaea</taxon>
        <taxon>Candidatus Marsarchaeota</taxon>
        <taxon>Candidatus Marsarchaeota group 2</taxon>
    </lineage>
</organism>
<comment type="caution">
    <text evidence="4">The sequence shown here is derived from an EMBL/GenBank/DDBJ whole genome shotgun (WGS) entry which is preliminary data.</text>
</comment>
<dbReference type="Pfam" id="PF02738">
    <property type="entry name" value="MoCoBD_1"/>
    <property type="match status" value="1"/>
</dbReference>
<evidence type="ECO:0000259" key="3">
    <source>
        <dbReference type="SMART" id="SM01008"/>
    </source>
</evidence>
<evidence type="ECO:0000256" key="2">
    <source>
        <dbReference type="ARBA" id="ARBA00023002"/>
    </source>
</evidence>
<dbReference type="SUPFAM" id="SSF56003">
    <property type="entry name" value="Molybdenum cofactor-binding domain"/>
    <property type="match status" value="1"/>
</dbReference>
<dbReference type="Pfam" id="PF20256">
    <property type="entry name" value="MoCoBD_2"/>
    <property type="match status" value="1"/>
</dbReference>
<dbReference type="Proteomes" id="UP000240490">
    <property type="component" value="Unassembled WGS sequence"/>
</dbReference>
<dbReference type="PANTHER" id="PTHR11908:SF132">
    <property type="entry name" value="ALDEHYDE OXIDASE 1-RELATED"/>
    <property type="match status" value="1"/>
</dbReference>
<dbReference type="InterPro" id="IPR036856">
    <property type="entry name" value="Ald_Oxase/Xan_DH_a/b_sf"/>
</dbReference>
<name>A0A2R6AX02_9ARCH</name>
<dbReference type="InterPro" id="IPR046867">
    <property type="entry name" value="AldOxase/xan_DH_MoCoBD2"/>
</dbReference>
<dbReference type="SMART" id="SM01008">
    <property type="entry name" value="Ald_Xan_dh_C"/>
    <property type="match status" value="1"/>
</dbReference>
<dbReference type="SUPFAM" id="SSF54665">
    <property type="entry name" value="CO dehydrogenase molybdoprotein N-domain-like"/>
    <property type="match status" value="1"/>
</dbReference>
<dbReference type="Pfam" id="PF01315">
    <property type="entry name" value="Ald_Xan_dh_C"/>
    <property type="match status" value="1"/>
</dbReference>
<keyword evidence="1" id="KW-0500">Molybdenum</keyword>
<dbReference type="PANTHER" id="PTHR11908">
    <property type="entry name" value="XANTHINE DEHYDROGENASE"/>
    <property type="match status" value="1"/>
</dbReference>
<dbReference type="InterPro" id="IPR008274">
    <property type="entry name" value="AldOxase/xan_DH_MoCoBD1"/>
</dbReference>
<gene>
    <name evidence="4" type="ORF">B9Q08_03780</name>
</gene>
<dbReference type="GO" id="GO:0016491">
    <property type="term" value="F:oxidoreductase activity"/>
    <property type="evidence" value="ECO:0007669"/>
    <property type="project" value="UniProtKB-KW"/>
</dbReference>
<evidence type="ECO:0000256" key="1">
    <source>
        <dbReference type="ARBA" id="ARBA00022505"/>
    </source>
</evidence>
<sequence>MSTQLVKPSGEKTVEEERLIGKSLKRKEDVELLKGRAKFTADVDLPKKAYSIFFVRSPVSHAIIKKIDVEGAKSAKGVLAVFTGEDLRGVRMGYWMHYPGMLEPVRGTLAYGKVRYQGEPVVAVVAEDAYLAEDAAQLVSVEYEELPPLTDPIRAMDSQPIFDDLDTNILLHDSYSSTKSVEEVLKNAPVKIDVTLYNGRTSPQSLEPRVHKAYYDGEWLTIWASTQFPHVVRTYVAECLGFPENRIRVIAEHVGGGFGPKSSVFADELAVYAIALKLGVPVSWVETRTEHLLVTGHERDQIHRVRAGFSEDGILLALHDEIVADVGAGGTFWVEVQPAMVASVSIPGPYKFEHYSFDLYAVATNKAPWSPNIGFGRPVAAFVMERIMDIAARKIGLDPVEIRRRNLVNKSDFPYRNPAGVVYDSGDYKLSLDVLLDLLDYEELRRRKTAEDGGVKLGVGISVYSEYTAPSSARLQVNLGWEVGGYEKAVVRVDPTGKATVSLGVLSTGQSHTTVYAQIAAQEIGLKFDDVNVIEGDTNTTPYGFGSWASRSMVTAGNAVMLASRKVNLKLRRIAAHLLGVSPDRVAIREGYAFDSLNPEKKLSVADIAKIAYRIPTKLPEGEEPGIEEYAIYEPPSDTAIVSYAWHGAVVRLDTETGSVKVEKYVVVDDAGVVVNPKTAEGQIHGPVVSQAFLQSFSELKYDERGNLLTTSFWHYPPPTAEDAPAEFRVEHVTSPSPTPGGFKGMGEGGAIGGPAALMNALADALGEQGASLNKVPMDWCEIWALIKAGEKKHSQQPQNR</sequence>
<dbReference type="AlphaFoldDB" id="A0A2R6AX02"/>
<accession>A0A2R6AX02</accession>
<dbReference type="InterPro" id="IPR000674">
    <property type="entry name" value="Ald_Oxase/Xan_DH_a/b"/>
</dbReference>
<protein>
    <recommendedName>
        <fullName evidence="3">Aldehyde oxidase/xanthine dehydrogenase a/b hammerhead domain-containing protein</fullName>
    </recommendedName>
</protein>
<reference evidence="4 5" key="1">
    <citation type="submission" date="2017-04" db="EMBL/GenBank/DDBJ databases">
        <title>Novel microbial lineages endemic to geothermal iron-oxide mats fill important gaps in the evolutionary history of Archaea.</title>
        <authorList>
            <person name="Jay Z.J."/>
            <person name="Beam J.P."/>
            <person name="Dlakic M."/>
            <person name="Rusch D.B."/>
            <person name="Kozubal M.A."/>
            <person name="Inskeep W.P."/>
        </authorList>
    </citation>
    <scope>NUCLEOTIDE SEQUENCE [LARGE SCALE GENOMIC DNA]</scope>
    <source>
        <strain evidence="4">ECH_B_SAG-M15</strain>
    </source>
</reference>
<proteinExistence type="predicted"/>
<evidence type="ECO:0000313" key="4">
    <source>
        <dbReference type="EMBL" id="PSN90922.1"/>
    </source>
</evidence>
<dbReference type="EMBL" id="NEXJ01000064">
    <property type="protein sequence ID" value="PSN90922.1"/>
    <property type="molecule type" value="Genomic_DNA"/>
</dbReference>
<dbReference type="Gene3D" id="3.30.365.10">
    <property type="entry name" value="Aldehyde oxidase/xanthine dehydrogenase, molybdopterin binding domain"/>
    <property type="match status" value="4"/>
</dbReference>
<keyword evidence="2" id="KW-0560">Oxidoreductase</keyword>
<dbReference type="InterPro" id="IPR016208">
    <property type="entry name" value="Ald_Oxase/xanthine_DH-like"/>
</dbReference>
<dbReference type="InterPro" id="IPR037165">
    <property type="entry name" value="AldOxase/xan_DH_Mopterin-bd_sf"/>
</dbReference>
<dbReference type="Gene3D" id="3.90.1170.50">
    <property type="entry name" value="Aldehyde oxidase/xanthine dehydrogenase, a/b hammerhead"/>
    <property type="match status" value="1"/>
</dbReference>
<evidence type="ECO:0000313" key="5">
    <source>
        <dbReference type="Proteomes" id="UP000240490"/>
    </source>
</evidence>
<feature type="domain" description="Aldehyde oxidase/xanthine dehydrogenase a/b hammerhead" evidence="3">
    <location>
        <begin position="34"/>
        <end position="147"/>
    </location>
</feature>
<dbReference type="GO" id="GO:0005506">
    <property type="term" value="F:iron ion binding"/>
    <property type="evidence" value="ECO:0007669"/>
    <property type="project" value="InterPro"/>
</dbReference>